<dbReference type="AlphaFoldDB" id="X0YU39"/>
<dbReference type="InterPro" id="IPR013083">
    <property type="entry name" value="Znf_RING/FYVE/PHD"/>
</dbReference>
<comment type="caution">
    <text evidence="2">The sequence shown here is derived from an EMBL/GenBank/DDBJ whole genome shotgun (WGS) entry which is preliminary data.</text>
</comment>
<sequence length="144" mass="16682">MLYIDIVRGMGIEYVLVFLASFIFVYVIFFLIIKNIRSEIVPESYEAEKGLESQVLGIFTRPQKVTEDEVIFHRERKICLVCKGKLLRSIYLCPDCDALYCIKCSEALSTMENGCWSCYTPIDPTKPVKILEKVKKEEKKIIKI</sequence>
<reference evidence="2" key="1">
    <citation type="journal article" date="2014" name="Front. Microbiol.">
        <title>High frequency of phylogenetically diverse reductive dehalogenase-homologous genes in deep subseafloor sedimentary metagenomes.</title>
        <authorList>
            <person name="Kawai M."/>
            <person name="Futagami T."/>
            <person name="Toyoda A."/>
            <person name="Takaki Y."/>
            <person name="Nishi S."/>
            <person name="Hori S."/>
            <person name="Arai W."/>
            <person name="Tsubouchi T."/>
            <person name="Morono Y."/>
            <person name="Uchiyama I."/>
            <person name="Ito T."/>
            <person name="Fujiyama A."/>
            <person name="Inagaki F."/>
            <person name="Takami H."/>
        </authorList>
    </citation>
    <scope>NUCLEOTIDE SEQUENCE</scope>
    <source>
        <strain evidence="2">Expedition CK06-06</strain>
    </source>
</reference>
<name>X0YU39_9ZZZZ</name>
<protein>
    <submittedName>
        <fullName evidence="2">Uncharacterized protein</fullName>
    </submittedName>
</protein>
<keyword evidence="1" id="KW-0472">Membrane</keyword>
<dbReference type="EMBL" id="BART01007589">
    <property type="protein sequence ID" value="GAG60114.1"/>
    <property type="molecule type" value="Genomic_DNA"/>
</dbReference>
<evidence type="ECO:0000256" key="1">
    <source>
        <dbReference type="SAM" id="Phobius"/>
    </source>
</evidence>
<keyword evidence="1" id="KW-1133">Transmembrane helix</keyword>
<proteinExistence type="predicted"/>
<feature type="transmembrane region" description="Helical" evidence="1">
    <location>
        <begin position="12"/>
        <end position="33"/>
    </location>
</feature>
<evidence type="ECO:0000313" key="2">
    <source>
        <dbReference type="EMBL" id="GAG60114.1"/>
    </source>
</evidence>
<gene>
    <name evidence="2" type="ORF">S01H4_17243</name>
</gene>
<keyword evidence="1" id="KW-0812">Transmembrane</keyword>
<organism evidence="2">
    <name type="scientific">marine sediment metagenome</name>
    <dbReference type="NCBI Taxonomy" id="412755"/>
    <lineage>
        <taxon>unclassified sequences</taxon>
        <taxon>metagenomes</taxon>
        <taxon>ecological metagenomes</taxon>
    </lineage>
</organism>
<dbReference type="Gene3D" id="3.30.40.10">
    <property type="entry name" value="Zinc/RING finger domain, C3HC4 (zinc finger)"/>
    <property type="match status" value="1"/>
</dbReference>
<accession>X0YU39</accession>